<dbReference type="Gene3D" id="3.40.50.300">
    <property type="entry name" value="P-loop containing nucleotide triphosphate hydrolases"/>
    <property type="match status" value="1"/>
</dbReference>
<evidence type="ECO:0000259" key="6">
    <source>
        <dbReference type="PROSITE" id="PS50893"/>
    </source>
</evidence>
<dbReference type="InterPro" id="IPR008995">
    <property type="entry name" value="Mo/tungstate-bd_C_term_dom"/>
</dbReference>
<dbReference type="SUPFAM" id="SSF50331">
    <property type="entry name" value="MOP-like"/>
    <property type="match status" value="1"/>
</dbReference>
<sequence>MSAISLAAVTKRFGETAAVDDVSLEIRAGEFVALLGASGCGKTTLLRLIAGFDTLSGGAIRFDGALVAGGGRHVPPEDRNVGIVFQSYALWPHMSVAENVGYPLRVRRLKGAARAGKVAEALAAVDLTGFEARRPADLSGGQRQRVALARCLAMDPAVVLLDEPLANLDVNLRASMEDTFREFHQRTGATMVYVTHDQAEAMAMADRVAVMEAGRILQVADPVTLYAEPGSQQVARFVGNGQIVDGRILRGLGPDRIAVQLFGSEVAVRCNPDAMPAAGATVLLCLRPEHLEPTEGAGFAATVRKATFKGSHVILDVSPEAAPETVLPVWAPHLAAIGSMIRVRAKDGWLLPSGHAAAVKPARAA</sequence>
<dbReference type="FunFam" id="3.40.50.300:FF:000042">
    <property type="entry name" value="Maltose/maltodextrin ABC transporter, ATP-binding protein"/>
    <property type="match status" value="1"/>
</dbReference>
<dbReference type="Pfam" id="PF08402">
    <property type="entry name" value="TOBE_2"/>
    <property type="match status" value="1"/>
</dbReference>
<feature type="domain" description="ABC transporter" evidence="6">
    <location>
        <begin position="4"/>
        <end position="238"/>
    </location>
</feature>
<dbReference type="AlphaFoldDB" id="Q1YLT3"/>
<name>Q1YLT3_AURMS</name>
<gene>
    <name evidence="7" type="ORF">SI859A1_02464</name>
</gene>
<dbReference type="PANTHER" id="PTHR42781">
    <property type="entry name" value="SPERMIDINE/PUTRESCINE IMPORT ATP-BINDING PROTEIN POTA"/>
    <property type="match status" value="1"/>
</dbReference>
<dbReference type="Pfam" id="PF00005">
    <property type="entry name" value="ABC_tran"/>
    <property type="match status" value="1"/>
</dbReference>
<comment type="caution">
    <text evidence="7">The sequence shown here is derived from an EMBL/GenBank/DDBJ whole genome shotgun (WGS) entry which is preliminary data.</text>
</comment>
<dbReference type="HOGENOM" id="CLU_000604_1_1_5"/>
<dbReference type="RefSeq" id="WP_009210286.1">
    <property type="nucleotide sequence ID" value="NZ_BBWP01000002.1"/>
</dbReference>
<dbReference type="PROSITE" id="PS50893">
    <property type="entry name" value="ABC_TRANSPORTER_2"/>
    <property type="match status" value="1"/>
</dbReference>
<keyword evidence="3" id="KW-0813">Transport</keyword>
<dbReference type="GO" id="GO:0043190">
    <property type="term" value="C:ATP-binding cassette (ABC) transporter complex"/>
    <property type="evidence" value="ECO:0007669"/>
    <property type="project" value="InterPro"/>
</dbReference>
<dbReference type="InterPro" id="IPR027417">
    <property type="entry name" value="P-loop_NTPase"/>
</dbReference>
<dbReference type="GO" id="GO:0140359">
    <property type="term" value="F:ABC-type transporter activity"/>
    <property type="evidence" value="ECO:0007669"/>
    <property type="project" value="UniProtKB-ARBA"/>
</dbReference>
<keyword evidence="4" id="KW-0547">Nucleotide-binding</keyword>
<evidence type="ECO:0000256" key="3">
    <source>
        <dbReference type="ARBA" id="ARBA00022448"/>
    </source>
</evidence>
<keyword evidence="8" id="KW-1185">Reference proteome</keyword>
<dbReference type="PROSITE" id="PS00211">
    <property type="entry name" value="ABC_TRANSPORTER_1"/>
    <property type="match status" value="1"/>
</dbReference>
<dbReference type="GO" id="GO:0016887">
    <property type="term" value="F:ATP hydrolysis activity"/>
    <property type="evidence" value="ECO:0007669"/>
    <property type="project" value="InterPro"/>
</dbReference>
<accession>Q1YLT3</accession>
<dbReference type="SMART" id="SM00382">
    <property type="entry name" value="AAA"/>
    <property type="match status" value="1"/>
</dbReference>
<dbReference type="EMBL" id="AAPJ01000001">
    <property type="protein sequence ID" value="EAS51648.1"/>
    <property type="molecule type" value="Genomic_DNA"/>
</dbReference>
<dbReference type="Proteomes" id="UP000000321">
    <property type="component" value="Unassembled WGS sequence"/>
</dbReference>
<dbReference type="InterPro" id="IPR017871">
    <property type="entry name" value="ABC_transporter-like_CS"/>
</dbReference>
<dbReference type="GO" id="GO:0005524">
    <property type="term" value="F:ATP binding"/>
    <property type="evidence" value="ECO:0007669"/>
    <property type="project" value="UniProtKB-KW"/>
</dbReference>
<dbReference type="InterPro" id="IPR013611">
    <property type="entry name" value="Transp-assoc_OB_typ2"/>
</dbReference>
<comment type="similarity">
    <text evidence="2">Belongs to the ABC transporter superfamily.</text>
</comment>
<evidence type="ECO:0000313" key="7">
    <source>
        <dbReference type="EMBL" id="EAS51648.1"/>
    </source>
</evidence>
<dbReference type="InterPro" id="IPR003593">
    <property type="entry name" value="AAA+_ATPase"/>
</dbReference>
<dbReference type="SUPFAM" id="SSF52540">
    <property type="entry name" value="P-loop containing nucleoside triphosphate hydrolases"/>
    <property type="match status" value="1"/>
</dbReference>
<dbReference type="OrthoDB" id="9802264at2"/>
<reference evidence="7 8" key="1">
    <citation type="journal article" date="2008" name="Appl. Environ. Microbiol.">
        <title>Genomic insights into Mn(II) oxidation by the marine alphaproteobacterium Aurantimonas sp. strain SI85-9A1.</title>
        <authorList>
            <person name="Dick G.J."/>
            <person name="Podell S."/>
            <person name="Johnson H.A."/>
            <person name="Rivera-Espinoza Y."/>
            <person name="Bernier-Latmani R."/>
            <person name="McCarthy J.K."/>
            <person name="Torpey J.W."/>
            <person name="Clement B.G."/>
            <person name="Gaasterland T."/>
            <person name="Tebo B.M."/>
        </authorList>
    </citation>
    <scope>NUCLEOTIDE SEQUENCE [LARGE SCALE GENOMIC DNA]</scope>
    <source>
        <strain evidence="7 8">SI85-9A1</strain>
    </source>
</reference>
<dbReference type="InterPro" id="IPR003439">
    <property type="entry name" value="ABC_transporter-like_ATP-bd"/>
</dbReference>
<organism evidence="7 8">
    <name type="scientific">Aurantimonas manganoxydans (strain ATCC BAA-1229 / DSM 21871 / SI85-9A1)</name>
    <dbReference type="NCBI Taxonomy" id="287752"/>
    <lineage>
        <taxon>Bacteria</taxon>
        <taxon>Pseudomonadati</taxon>
        <taxon>Pseudomonadota</taxon>
        <taxon>Alphaproteobacteria</taxon>
        <taxon>Hyphomicrobiales</taxon>
        <taxon>Aurantimonadaceae</taxon>
        <taxon>Aurantimonas</taxon>
    </lineage>
</organism>
<dbReference type="Gene3D" id="2.40.50.100">
    <property type="match status" value="1"/>
</dbReference>
<proteinExistence type="inferred from homology"/>
<evidence type="ECO:0000313" key="8">
    <source>
        <dbReference type="Proteomes" id="UP000000321"/>
    </source>
</evidence>
<comment type="subcellular location">
    <subcellularLocation>
        <location evidence="1">Cell inner membrane</location>
        <topology evidence="1">Peripheral membrane protein</topology>
    </subcellularLocation>
</comment>
<keyword evidence="5 7" id="KW-0067">ATP-binding</keyword>
<evidence type="ECO:0000256" key="5">
    <source>
        <dbReference type="ARBA" id="ARBA00022840"/>
    </source>
</evidence>
<evidence type="ECO:0000256" key="2">
    <source>
        <dbReference type="ARBA" id="ARBA00005417"/>
    </source>
</evidence>
<dbReference type="BioCyc" id="AURANTIMONAS:SI859A1_02464-MONOMER"/>
<evidence type="ECO:0000256" key="4">
    <source>
        <dbReference type="ARBA" id="ARBA00022741"/>
    </source>
</evidence>
<dbReference type="InterPro" id="IPR050093">
    <property type="entry name" value="ABC_SmlMolc_Importer"/>
</dbReference>
<dbReference type="PANTHER" id="PTHR42781:SF4">
    <property type="entry name" value="SPERMIDINE_PUTRESCINE IMPORT ATP-BINDING PROTEIN POTA"/>
    <property type="match status" value="1"/>
</dbReference>
<protein>
    <submittedName>
        <fullName evidence="7">ATP-binding protein, ABC-type iron transporter</fullName>
    </submittedName>
</protein>
<evidence type="ECO:0000256" key="1">
    <source>
        <dbReference type="ARBA" id="ARBA00004417"/>
    </source>
</evidence>